<dbReference type="PROSITE" id="PS51257">
    <property type="entry name" value="PROKAR_LIPOPROTEIN"/>
    <property type="match status" value="1"/>
</dbReference>
<gene>
    <name evidence="1" type="ORF">ACFSJH_16550</name>
</gene>
<sequence>MKNASILLYGLVFLLISTFIVSGCTKVKENNELIIQNDLKQQLITMAEIEVYSFENFPWSVNKQAVIDQLKNETIQSNETNRIIVASDLLSNSNMQQQVIYNFEEEQLISGEYWFITTDDNQFNSLLETMNLLLSEHFPSPKSDNLEKLEHAIRSGASDVNIMWQGSDNSYFYVKIGTTEQNKKVLQIHITSPRSEQNSLKKD</sequence>
<evidence type="ECO:0000313" key="2">
    <source>
        <dbReference type="Proteomes" id="UP001597362"/>
    </source>
</evidence>
<accession>A0ABW4YNW7</accession>
<dbReference type="EMBL" id="JBHUHO010000039">
    <property type="protein sequence ID" value="MFD2117341.1"/>
    <property type="molecule type" value="Genomic_DNA"/>
</dbReference>
<name>A0ABW4YNW7_9BACL</name>
<organism evidence="1 2">
    <name type="scientific">Paenibacillus yanchengensis</name>
    <dbReference type="NCBI Taxonomy" id="2035833"/>
    <lineage>
        <taxon>Bacteria</taxon>
        <taxon>Bacillati</taxon>
        <taxon>Bacillota</taxon>
        <taxon>Bacilli</taxon>
        <taxon>Bacillales</taxon>
        <taxon>Paenibacillaceae</taxon>
        <taxon>Paenibacillus</taxon>
    </lineage>
</organism>
<keyword evidence="2" id="KW-1185">Reference proteome</keyword>
<dbReference type="Proteomes" id="UP001597362">
    <property type="component" value="Unassembled WGS sequence"/>
</dbReference>
<proteinExistence type="predicted"/>
<protein>
    <recommendedName>
        <fullName evidence="3">Lipoprotein</fullName>
    </recommendedName>
</protein>
<dbReference type="RefSeq" id="WP_377774404.1">
    <property type="nucleotide sequence ID" value="NZ_JBHUHO010000039.1"/>
</dbReference>
<reference evidence="2" key="1">
    <citation type="journal article" date="2019" name="Int. J. Syst. Evol. Microbiol.">
        <title>The Global Catalogue of Microorganisms (GCM) 10K type strain sequencing project: providing services to taxonomists for standard genome sequencing and annotation.</title>
        <authorList>
            <consortium name="The Broad Institute Genomics Platform"/>
            <consortium name="The Broad Institute Genome Sequencing Center for Infectious Disease"/>
            <person name="Wu L."/>
            <person name="Ma J."/>
        </authorList>
    </citation>
    <scope>NUCLEOTIDE SEQUENCE [LARGE SCALE GENOMIC DNA]</scope>
    <source>
        <strain evidence="2">GH52</strain>
    </source>
</reference>
<comment type="caution">
    <text evidence="1">The sequence shown here is derived from an EMBL/GenBank/DDBJ whole genome shotgun (WGS) entry which is preliminary data.</text>
</comment>
<evidence type="ECO:0000313" key="1">
    <source>
        <dbReference type="EMBL" id="MFD2117341.1"/>
    </source>
</evidence>
<evidence type="ECO:0008006" key="3">
    <source>
        <dbReference type="Google" id="ProtNLM"/>
    </source>
</evidence>